<sequence>MATTTSKEHPALDSGLCLYSSAASSPCCTSALAGASCRVAVQCKYSARWALPSARIYELHTHVSPLFLPTRAVHAHRIFAQCDLVCARQPGGHRHAALAISHTSSCPYERCHVFVLEITHYAVWMQ</sequence>
<name>A0A165PMF8_EXIGL</name>
<reference evidence="1 2" key="1">
    <citation type="journal article" date="2016" name="Mol. Biol. Evol.">
        <title>Comparative Genomics of Early-Diverging Mushroom-Forming Fungi Provides Insights into the Origins of Lignocellulose Decay Capabilities.</title>
        <authorList>
            <person name="Nagy L.G."/>
            <person name="Riley R."/>
            <person name="Tritt A."/>
            <person name="Adam C."/>
            <person name="Daum C."/>
            <person name="Floudas D."/>
            <person name="Sun H."/>
            <person name="Yadav J.S."/>
            <person name="Pangilinan J."/>
            <person name="Larsson K.H."/>
            <person name="Matsuura K."/>
            <person name="Barry K."/>
            <person name="Labutti K."/>
            <person name="Kuo R."/>
            <person name="Ohm R.A."/>
            <person name="Bhattacharya S.S."/>
            <person name="Shirouzu T."/>
            <person name="Yoshinaga Y."/>
            <person name="Martin F.M."/>
            <person name="Grigoriev I.V."/>
            <person name="Hibbett D.S."/>
        </authorList>
    </citation>
    <scope>NUCLEOTIDE SEQUENCE [LARGE SCALE GENOMIC DNA]</scope>
    <source>
        <strain evidence="1 2">HHB12029</strain>
    </source>
</reference>
<dbReference type="Proteomes" id="UP000077266">
    <property type="component" value="Unassembled WGS sequence"/>
</dbReference>
<proteinExistence type="predicted"/>
<dbReference type="EMBL" id="KV425888">
    <property type="protein sequence ID" value="KZW02383.1"/>
    <property type="molecule type" value="Genomic_DNA"/>
</dbReference>
<dbReference type="InParanoid" id="A0A165PMF8"/>
<organism evidence="1 2">
    <name type="scientific">Exidia glandulosa HHB12029</name>
    <dbReference type="NCBI Taxonomy" id="1314781"/>
    <lineage>
        <taxon>Eukaryota</taxon>
        <taxon>Fungi</taxon>
        <taxon>Dikarya</taxon>
        <taxon>Basidiomycota</taxon>
        <taxon>Agaricomycotina</taxon>
        <taxon>Agaricomycetes</taxon>
        <taxon>Auriculariales</taxon>
        <taxon>Exidiaceae</taxon>
        <taxon>Exidia</taxon>
    </lineage>
</organism>
<dbReference type="AlphaFoldDB" id="A0A165PMF8"/>
<accession>A0A165PMF8</accession>
<protein>
    <submittedName>
        <fullName evidence="1">Uncharacterized protein</fullName>
    </submittedName>
</protein>
<evidence type="ECO:0000313" key="1">
    <source>
        <dbReference type="EMBL" id="KZW02383.1"/>
    </source>
</evidence>
<evidence type="ECO:0000313" key="2">
    <source>
        <dbReference type="Proteomes" id="UP000077266"/>
    </source>
</evidence>
<gene>
    <name evidence="1" type="ORF">EXIGLDRAFT_456156</name>
</gene>
<keyword evidence="2" id="KW-1185">Reference proteome</keyword>